<gene>
    <name evidence="1" type="ORF">SAMN04489707_10943</name>
</gene>
<dbReference type="RefSeq" id="WP_139235598.1">
    <property type="nucleotide sequence ID" value="NZ_CYIG01000099.1"/>
</dbReference>
<evidence type="ECO:0000313" key="1">
    <source>
        <dbReference type="EMBL" id="SFV02378.1"/>
    </source>
</evidence>
<dbReference type="EMBL" id="FPBX01000094">
    <property type="protein sequence ID" value="SFV02378.1"/>
    <property type="molecule type" value="Genomic_DNA"/>
</dbReference>
<keyword evidence="2" id="KW-1185">Reference proteome</keyword>
<reference evidence="1 2" key="1">
    <citation type="submission" date="2016-10" db="EMBL/GenBank/DDBJ databases">
        <authorList>
            <person name="de Groot N.N."/>
        </authorList>
    </citation>
    <scope>NUCLEOTIDE SEQUENCE [LARGE SCALE GENOMIC DNA]</scope>
    <source>
        <strain evidence="1 2">R-24608</strain>
    </source>
</reference>
<protein>
    <submittedName>
        <fullName evidence="1">Uncharacterized protein</fullName>
    </submittedName>
</protein>
<proteinExistence type="predicted"/>
<evidence type="ECO:0000313" key="2">
    <source>
        <dbReference type="Proteomes" id="UP000183656"/>
    </source>
</evidence>
<dbReference type="AlphaFoldDB" id="A0A1I7KYD7"/>
<name>A0A1I7KYD7_9BURK</name>
<sequence length="72" mass="8171">MATKYPQYKIGQWIDTSEEAMSKPELTISYGVEIRPYKGAKWMHCCRDNKPLIFGTADEASAEIAKLKSNVM</sequence>
<organism evidence="1 2">
    <name type="scientific">Paenacidovorax caeni</name>
    <dbReference type="NCBI Taxonomy" id="343013"/>
    <lineage>
        <taxon>Bacteria</taxon>
        <taxon>Pseudomonadati</taxon>
        <taxon>Pseudomonadota</taxon>
        <taxon>Betaproteobacteria</taxon>
        <taxon>Burkholderiales</taxon>
        <taxon>Comamonadaceae</taxon>
        <taxon>Paenacidovorax</taxon>
    </lineage>
</organism>
<dbReference type="Proteomes" id="UP000183656">
    <property type="component" value="Unassembled WGS sequence"/>
</dbReference>
<accession>A0A1I7KYD7</accession>